<dbReference type="PANTHER" id="PTHR47332">
    <property type="entry name" value="SET DOMAIN-CONTAINING PROTEIN 5"/>
    <property type="match status" value="1"/>
</dbReference>
<accession>A0A6A6SE90</accession>
<dbReference type="InterPro" id="IPR001214">
    <property type="entry name" value="SET_dom"/>
</dbReference>
<feature type="compositionally biased region" description="Basic and acidic residues" evidence="1">
    <location>
        <begin position="201"/>
        <end position="211"/>
    </location>
</feature>
<dbReference type="EMBL" id="MU006778">
    <property type="protein sequence ID" value="KAF2644524.1"/>
    <property type="molecule type" value="Genomic_DNA"/>
</dbReference>
<name>A0A6A6SE90_9PLEO</name>
<feature type="compositionally biased region" description="Basic and acidic residues" evidence="1">
    <location>
        <begin position="219"/>
        <end position="246"/>
    </location>
</feature>
<dbReference type="Gene3D" id="2.170.270.10">
    <property type="entry name" value="SET domain"/>
    <property type="match status" value="1"/>
</dbReference>
<feature type="chain" id="PRO_5025647708" evidence="2">
    <location>
        <begin position="26"/>
        <end position="490"/>
    </location>
</feature>
<evidence type="ECO:0000256" key="1">
    <source>
        <dbReference type="SAM" id="MobiDB-lite"/>
    </source>
</evidence>
<feature type="signal peptide" evidence="2">
    <location>
        <begin position="1"/>
        <end position="25"/>
    </location>
</feature>
<dbReference type="PROSITE" id="PS50280">
    <property type="entry name" value="SET"/>
    <property type="match status" value="1"/>
</dbReference>
<gene>
    <name evidence="4" type="ORF">P280DRAFT_173726</name>
</gene>
<dbReference type="SUPFAM" id="SSF82199">
    <property type="entry name" value="SET domain"/>
    <property type="match status" value="1"/>
</dbReference>
<dbReference type="OrthoDB" id="438641at2759"/>
<keyword evidence="5" id="KW-1185">Reference proteome</keyword>
<feature type="domain" description="SET" evidence="3">
    <location>
        <begin position="131"/>
        <end position="315"/>
    </location>
</feature>
<sequence length="490" mass="54293">MPSLICFASLSKLLLTASCIKSAIADLGVVNIDNLLHTKDQPVYTAFNDGNSDNASENPPWSHEPHCIPSTSLSSVGKKYCVYTSNLTGPTGISLIMPPKIARQAASLLDDNPLDSFLTPVQARGVHSGNPPYKMKKVEGKGMGVVATRRIRKWETVMVDQASVVVDLSIVKGVSREEGRRLLALAVRRLRRPGEVWGLSGKHDAEGRGEDGEGNEVVDNGKEERQELRRRSGYETKSGDGEEMEGKLEDDIMLTNGFGSEIAGTKCRALYPLISRINHECNPNAFVLFSRAGISMAVKAYRDIEEGEELSISYITLGQPFQHRHRALSRWGFACHCSLCSLPNPQKAASDTRRSLIARSTKKITELWESAQPMEAISLAEESIEMIQDEGLEHLLADEYALLAKLWLMVGKAREQTMKKGRGGKEKGKGRQVGIIEREEADRYARMSWELLGEMGFMGYDWKETMEFKLEAFLAMVGEGMREVVTAPKL</sequence>
<dbReference type="SMART" id="SM00317">
    <property type="entry name" value="SET"/>
    <property type="match status" value="1"/>
</dbReference>
<feature type="region of interest" description="Disordered" evidence="1">
    <location>
        <begin position="198"/>
        <end position="246"/>
    </location>
</feature>
<dbReference type="Pfam" id="PF00856">
    <property type="entry name" value="SET"/>
    <property type="match status" value="1"/>
</dbReference>
<reference evidence="4" key="1">
    <citation type="journal article" date="2020" name="Stud. Mycol.">
        <title>101 Dothideomycetes genomes: a test case for predicting lifestyles and emergence of pathogens.</title>
        <authorList>
            <person name="Haridas S."/>
            <person name="Albert R."/>
            <person name="Binder M."/>
            <person name="Bloem J."/>
            <person name="Labutti K."/>
            <person name="Salamov A."/>
            <person name="Andreopoulos B."/>
            <person name="Baker S."/>
            <person name="Barry K."/>
            <person name="Bills G."/>
            <person name="Bluhm B."/>
            <person name="Cannon C."/>
            <person name="Castanera R."/>
            <person name="Culley D."/>
            <person name="Daum C."/>
            <person name="Ezra D."/>
            <person name="Gonzalez J."/>
            <person name="Henrissat B."/>
            <person name="Kuo A."/>
            <person name="Liang C."/>
            <person name="Lipzen A."/>
            <person name="Lutzoni F."/>
            <person name="Magnuson J."/>
            <person name="Mondo S."/>
            <person name="Nolan M."/>
            <person name="Ohm R."/>
            <person name="Pangilinan J."/>
            <person name="Park H.-J."/>
            <person name="Ramirez L."/>
            <person name="Alfaro M."/>
            <person name="Sun H."/>
            <person name="Tritt A."/>
            <person name="Yoshinaga Y."/>
            <person name="Zwiers L.-H."/>
            <person name="Turgeon B."/>
            <person name="Goodwin S."/>
            <person name="Spatafora J."/>
            <person name="Crous P."/>
            <person name="Grigoriev I."/>
        </authorList>
    </citation>
    <scope>NUCLEOTIDE SEQUENCE</scope>
    <source>
        <strain evidence="4">CBS 473.64</strain>
    </source>
</reference>
<dbReference type="CDD" id="cd20071">
    <property type="entry name" value="SET_SMYD"/>
    <property type="match status" value="1"/>
</dbReference>
<organism evidence="4 5">
    <name type="scientific">Massarina eburnea CBS 473.64</name>
    <dbReference type="NCBI Taxonomy" id="1395130"/>
    <lineage>
        <taxon>Eukaryota</taxon>
        <taxon>Fungi</taxon>
        <taxon>Dikarya</taxon>
        <taxon>Ascomycota</taxon>
        <taxon>Pezizomycotina</taxon>
        <taxon>Dothideomycetes</taxon>
        <taxon>Pleosporomycetidae</taxon>
        <taxon>Pleosporales</taxon>
        <taxon>Massarineae</taxon>
        <taxon>Massarinaceae</taxon>
        <taxon>Massarina</taxon>
    </lineage>
</organism>
<dbReference type="InterPro" id="IPR053185">
    <property type="entry name" value="SET_domain_protein"/>
</dbReference>
<evidence type="ECO:0000259" key="3">
    <source>
        <dbReference type="PROSITE" id="PS50280"/>
    </source>
</evidence>
<evidence type="ECO:0000313" key="4">
    <source>
        <dbReference type="EMBL" id="KAF2644524.1"/>
    </source>
</evidence>
<dbReference type="AlphaFoldDB" id="A0A6A6SE90"/>
<dbReference type="Proteomes" id="UP000799753">
    <property type="component" value="Unassembled WGS sequence"/>
</dbReference>
<dbReference type="InterPro" id="IPR046341">
    <property type="entry name" value="SET_dom_sf"/>
</dbReference>
<keyword evidence="2" id="KW-0732">Signal</keyword>
<evidence type="ECO:0000313" key="5">
    <source>
        <dbReference type="Proteomes" id="UP000799753"/>
    </source>
</evidence>
<protein>
    <submittedName>
        <fullName evidence="4">SET domain-containing protein</fullName>
    </submittedName>
</protein>
<proteinExistence type="predicted"/>
<evidence type="ECO:0000256" key="2">
    <source>
        <dbReference type="SAM" id="SignalP"/>
    </source>
</evidence>
<dbReference type="PANTHER" id="PTHR47332:SF4">
    <property type="entry name" value="SET DOMAIN-CONTAINING PROTEIN 5"/>
    <property type="match status" value="1"/>
</dbReference>